<comment type="caution">
    <text evidence="2">The sequence shown here is derived from an EMBL/GenBank/DDBJ whole genome shotgun (WGS) entry which is preliminary data.</text>
</comment>
<dbReference type="Proteomes" id="UP000784294">
    <property type="component" value="Unassembled WGS sequence"/>
</dbReference>
<evidence type="ECO:0000313" key="3">
    <source>
        <dbReference type="Proteomes" id="UP000784294"/>
    </source>
</evidence>
<gene>
    <name evidence="2" type="ORF">PXEA_LOCUS33671</name>
</gene>
<evidence type="ECO:0000256" key="1">
    <source>
        <dbReference type="SAM" id="MobiDB-lite"/>
    </source>
</evidence>
<feature type="region of interest" description="Disordered" evidence="1">
    <location>
        <begin position="63"/>
        <end position="92"/>
    </location>
</feature>
<evidence type="ECO:0000313" key="2">
    <source>
        <dbReference type="EMBL" id="VEL40231.1"/>
    </source>
</evidence>
<organism evidence="2 3">
    <name type="scientific">Protopolystoma xenopodis</name>
    <dbReference type="NCBI Taxonomy" id="117903"/>
    <lineage>
        <taxon>Eukaryota</taxon>
        <taxon>Metazoa</taxon>
        <taxon>Spiralia</taxon>
        <taxon>Lophotrochozoa</taxon>
        <taxon>Platyhelminthes</taxon>
        <taxon>Monogenea</taxon>
        <taxon>Polyopisthocotylea</taxon>
        <taxon>Polystomatidea</taxon>
        <taxon>Polystomatidae</taxon>
        <taxon>Protopolystoma</taxon>
    </lineage>
</organism>
<reference evidence="2" key="1">
    <citation type="submission" date="2018-11" db="EMBL/GenBank/DDBJ databases">
        <authorList>
            <consortium name="Pathogen Informatics"/>
        </authorList>
    </citation>
    <scope>NUCLEOTIDE SEQUENCE</scope>
</reference>
<feature type="non-terminal residue" evidence="2">
    <location>
        <position position="1"/>
    </location>
</feature>
<keyword evidence="3" id="KW-1185">Reference proteome</keyword>
<dbReference type="AlphaFoldDB" id="A0A448XMJ6"/>
<feature type="compositionally biased region" description="Low complexity" evidence="1">
    <location>
        <begin position="78"/>
        <end position="90"/>
    </location>
</feature>
<proteinExistence type="predicted"/>
<sequence length="122" mass="13618">FFHFHFKRFSLFPSNISSVGQCDSPVAYLIDRAFPYPVAAEKAEAKFDVKLYRLTLDVPLKPAAHSSHSDTVPENTAPLSEMPSSSLSNSQDFLPDGEKYQSSVSLFFCLDPFFSTALLTFL</sequence>
<dbReference type="EMBL" id="CAAALY010264114">
    <property type="protein sequence ID" value="VEL40231.1"/>
    <property type="molecule type" value="Genomic_DNA"/>
</dbReference>
<accession>A0A448XMJ6</accession>
<protein>
    <submittedName>
        <fullName evidence="2">Uncharacterized protein</fullName>
    </submittedName>
</protein>
<name>A0A448XMJ6_9PLAT</name>